<sequence>MPTIENELYSTDEDVINDFIAILSNYQAKKIHSAEYEELQQNDGVHLFTATLDSRSIFRLSTTHGLINNHYAKVTTGPIDEAAISDFYERHKDKFEVSEIID</sequence>
<dbReference type="RefSeq" id="WP_204464079.1">
    <property type="nucleotide sequence ID" value="NZ_JAFBCV010000001.1"/>
</dbReference>
<keyword evidence="2" id="KW-1185">Reference proteome</keyword>
<name>A0ABS2SNW7_9BACI</name>
<proteinExistence type="predicted"/>
<reference evidence="1" key="1">
    <citation type="submission" date="2021-01" db="EMBL/GenBank/DDBJ databases">
        <title>Genomic Encyclopedia of Type Strains, Phase IV (KMG-IV): sequencing the most valuable type-strain genomes for metagenomic binning, comparative biology and taxonomic classification.</title>
        <authorList>
            <person name="Goeker M."/>
        </authorList>
    </citation>
    <scope>NUCLEOTIDE SEQUENCE</scope>
    <source>
        <strain evidence="1">DSM 21943</strain>
    </source>
</reference>
<organism evidence="1 2">
    <name type="scientific">Shouchella xiaoxiensis</name>
    <dbReference type="NCBI Taxonomy" id="766895"/>
    <lineage>
        <taxon>Bacteria</taxon>
        <taxon>Bacillati</taxon>
        <taxon>Bacillota</taxon>
        <taxon>Bacilli</taxon>
        <taxon>Bacillales</taxon>
        <taxon>Bacillaceae</taxon>
        <taxon>Shouchella</taxon>
    </lineage>
</organism>
<evidence type="ECO:0000313" key="1">
    <source>
        <dbReference type="EMBL" id="MBM7837208.1"/>
    </source>
</evidence>
<gene>
    <name evidence="1" type="ORF">JOC54_000439</name>
</gene>
<dbReference type="Proteomes" id="UP001179280">
    <property type="component" value="Unassembled WGS sequence"/>
</dbReference>
<dbReference type="EMBL" id="JAFBCV010000001">
    <property type="protein sequence ID" value="MBM7837208.1"/>
    <property type="molecule type" value="Genomic_DNA"/>
</dbReference>
<comment type="caution">
    <text evidence="1">The sequence shown here is derived from an EMBL/GenBank/DDBJ whole genome shotgun (WGS) entry which is preliminary data.</text>
</comment>
<evidence type="ECO:0000313" key="2">
    <source>
        <dbReference type="Proteomes" id="UP001179280"/>
    </source>
</evidence>
<protein>
    <submittedName>
        <fullName evidence="1">Uncharacterized protein</fullName>
    </submittedName>
</protein>
<accession>A0ABS2SNW7</accession>